<evidence type="ECO:0000313" key="9">
    <source>
        <dbReference type="EMBL" id="OAE18278.1"/>
    </source>
</evidence>
<feature type="compositionally biased region" description="Basic and acidic residues" evidence="6">
    <location>
        <begin position="363"/>
        <end position="372"/>
    </location>
</feature>
<evidence type="ECO:0000313" key="10">
    <source>
        <dbReference type="Proteomes" id="UP000077202"/>
    </source>
</evidence>
<dbReference type="EMBL" id="LVLJ01004085">
    <property type="protein sequence ID" value="OAE18278.1"/>
    <property type="molecule type" value="Genomic_DNA"/>
</dbReference>
<dbReference type="Proteomes" id="UP000077202">
    <property type="component" value="Unassembled WGS sequence"/>
</dbReference>
<dbReference type="GO" id="GO:0005634">
    <property type="term" value="C:nucleus"/>
    <property type="evidence" value="ECO:0007669"/>
    <property type="project" value="UniProtKB-SubCell"/>
</dbReference>
<feature type="region of interest" description="Disordered" evidence="6">
    <location>
        <begin position="218"/>
        <end position="269"/>
    </location>
</feature>
<evidence type="ECO:0000256" key="6">
    <source>
        <dbReference type="SAM" id="MobiDB-lite"/>
    </source>
</evidence>
<feature type="compositionally biased region" description="Low complexity" evidence="6">
    <location>
        <begin position="226"/>
        <end position="238"/>
    </location>
</feature>
<dbReference type="NCBIfam" id="TIGR01568">
    <property type="entry name" value="A_thal_3678"/>
    <property type="match status" value="1"/>
</dbReference>
<feature type="region of interest" description="Disordered" evidence="6">
    <location>
        <begin position="335"/>
        <end position="386"/>
    </location>
</feature>
<evidence type="ECO:0000256" key="2">
    <source>
        <dbReference type="ARBA" id="ARBA00022491"/>
    </source>
</evidence>
<keyword evidence="2" id="KW-0678">Repressor</keyword>
<evidence type="ECO:0000313" key="11">
    <source>
        <dbReference type="Proteomes" id="UP001162541"/>
    </source>
</evidence>
<keyword evidence="3" id="KW-0805">Transcription regulation</keyword>
<accession>A0A176VBJ7</accession>
<feature type="compositionally biased region" description="Low complexity" evidence="6">
    <location>
        <begin position="182"/>
        <end position="196"/>
    </location>
</feature>
<evidence type="ECO:0000259" key="7">
    <source>
        <dbReference type="PROSITE" id="PS51754"/>
    </source>
</evidence>
<gene>
    <name evidence="9" type="ORF">AXG93_436s1070</name>
    <name evidence="8" type="ORF">Mp_1g21800</name>
</gene>
<dbReference type="GO" id="GO:0045892">
    <property type="term" value="P:negative regulation of DNA-templated transcription"/>
    <property type="evidence" value="ECO:0007669"/>
    <property type="project" value="InterPro"/>
</dbReference>
<dbReference type="InterPro" id="IPR006458">
    <property type="entry name" value="Ovate_C"/>
</dbReference>
<dbReference type="PROSITE" id="PS51754">
    <property type="entry name" value="OVATE"/>
    <property type="match status" value="1"/>
</dbReference>
<keyword evidence="4" id="KW-0804">Transcription</keyword>
<protein>
    <recommendedName>
        <fullName evidence="7">OVATE domain-containing protein</fullName>
    </recommendedName>
</protein>
<organism evidence="9 10">
    <name type="scientific">Marchantia polymorpha subsp. ruderalis</name>
    <dbReference type="NCBI Taxonomy" id="1480154"/>
    <lineage>
        <taxon>Eukaryota</taxon>
        <taxon>Viridiplantae</taxon>
        <taxon>Streptophyta</taxon>
        <taxon>Embryophyta</taxon>
        <taxon>Marchantiophyta</taxon>
        <taxon>Marchantiopsida</taxon>
        <taxon>Marchantiidae</taxon>
        <taxon>Marchantiales</taxon>
        <taxon>Marchantiaceae</taxon>
        <taxon>Marchantia</taxon>
    </lineage>
</organism>
<evidence type="ECO:0000313" key="8">
    <source>
        <dbReference type="EMBL" id="BBM99517.1"/>
    </source>
</evidence>
<feature type="compositionally biased region" description="Polar residues" evidence="6">
    <location>
        <begin position="405"/>
        <end position="420"/>
    </location>
</feature>
<dbReference type="PANTHER" id="PTHR33057">
    <property type="entry name" value="TRANSCRIPTION REPRESSOR OFP7-RELATED"/>
    <property type="match status" value="1"/>
</dbReference>
<feature type="compositionally biased region" description="Low complexity" evidence="6">
    <location>
        <begin position="252"/>
        <end position="263"/>
    </location>
</feature>
<proteinExistence type="predicted"/>
<dbReference type="EMBL" id="AP019866">
    <property type="protein sequence ID" value="BBM99517.1"/>
    <property type="molecule type" value="Genomic_DNA"/>
</dbReference>
<dbReference type="Proteomes" id="UP001162541">
    <property type="component" value="Chromosome 1"/>
</dbReference>
<dbReference type="InterPro" id="IPR038933">
    <property type="entry name" value="Ovate"/>
</dbReference>
<feature type="compositionally biased region" description="Polar residues" evidence="6">
    <location>
        <begin position="463"/>
        <end position="478"/>
    </location>
</feature>
<name>A0A176VBJ7_MARPO</name>
<feature type="region of interest" description="Disordered" evidence="6">
    <location>
        <begin position="554"/>
        <end position="578"/>
    </location>
</feature>
<keyword evidence="5" id="KW-0539">Nucleus</keyword>
<reference evidence="9 10" key="1">
    <citation type="submission" date="2016-03" db="EMBL/GenBank/DDBJ databases">
        <title>Mechanisms controlling the formation of the plant cell surface in tip-growing cells are functionally conserved among land plants.</title>
        <authorList>
            <person name="Honkanen S."/>
            <person name="Jones V.A."/>
            <person name="Morieri G."/>
            <person name="Champion C."/>
            <person name="Hetherington A.J."/>
            <person name="Kelly S."/>
            <person name="Saint-Marcoux D."/>
            <person name="Proust H."/>
            <person name="Prescott H."/>
            <person name="Dolan L."/>
        </authorList>
    </citation>
    <scope>NUCLEOTIDE SEQUENCE [LARGE SCALE GENOMIC DNA]</scope>
    <source>
        <strain evidence="10">cv. Tak-1 and cv. Tak-2</strain>
        <tissue evidence="9">Whole gametophyte</tissue>
    </source>
</reference>
<dbReference type="AlphaFoldDB" id="A0A176VBJ7"/>
<reference evidence="8" key="2">
    <citation type="journal article" date="2019" name="Curr. Biol.">
        <title>Chromatin organization in early land plants reveals an ancestral association between H3K27me3, transposons, and constitutive heterochromatin.</title>
        <authorList>
            <person name="Montgomery S.A."/>
            <person name="Tanizawa Y."/>
            <person name="Galik B."/>
            <person name="Wang N."/>
            <person name="Ito T."/>
            <person name="Mochizuki T."/>
            <person name="Akimcheva S."/>
            <person name="Bowman J."/>
            <person name="Cognat V."/>
            <person name="Drouard L."/>
            <person name="Ekker H."/>
            <person name="Houng S."/>
            <person name="Kohchi T."/>
            <person name="Lin S."/>
            <person name="Liu L.D."/>
            <person name="Nakamura Y."/>
            <person name="Valeeva L.R."/>
            <person name="Shakirov E.V."/>
            <person name="Shippen D.E."/>
            <person name="Wei W."/>
            <person name="Yagura M."/>
            <person name="Yamaoka S."/>
            <person name="Yamato K.T."/>
            <person name="Liu C."/>
            <person name="Berger F."/>
        </authorList>
    </citation>
    <scope>NUCLEOTIDE SEQUENCE [LARGE SCALE GENOMIC DNA]</scope>
    <source>
        <strain evidence="8">Tak-1</strain>
    </source>
</reference>
<feature type="region of interest" description="Disordered" evidence="6">
    <location>
        <begin position="405"/>
        <end position="492"/>
    </location>
</feature>
<evidence type="ECO:0000256" key="4">
    <source>
        <dbReference type="ARBA" id="ARBA00023163"/>
    </source>
</evidence>
<dbReference type="PANTHER" id="PTHR33057:SF70">
    <property type="entry name" value="TRANSCRIPTION REPRESSOR-RELATED"/>
    <property type="match status" value="1"/>
</dbReference>
<feature type="domain" description="OVATE" evidence="7">
    <location>
        <begin position="582"/>
        <end position="642"/>
    </location>
</feature>
<comment type="subcellular location">
    <subcellularLocation>
        <location evidence="1">Nucleus</location>
    </subcellularLocation>
</comment>
<keyword evidence="10" id="KW-1185">Reference proteome</keyword>
<dbReference type="Pfam" id="PF04844">
    <property type="entry name" value="Ovate"/>
    <property type="match status" value="1"/>
</dbReference>
<feature type="compositionally biased region" description="Polar residues" evidence="6">
    <location>
        <begin position="554"/>
        <end position="570"/>
    </location>
</feature>
<evidence type="ECO:0000256" key="3">
    <source>
        <dbReference type="ARBA" id="ARBA00023015"/>
    </source>
</evidence>
<sequence>MTTAIMRLLVRDTRRLNDFNDFMLLLSNQMKTRAKFKKAADGILRKMGSYKDRGRRPFIWQDEMAEVKNLFRKVAKVKSSRFTGFSVWKDEPTAETLSKNRLRRRRSQYALDLTHLNYSESPYQALNHLHNIRGMCSRIQRQDLYVERKKKDYDADIHPSLLRRPVTATSTCNTEDWDPGDRASSLSRRPSSAPYSNGTPLHYTAPKPTVLYDATHKCPRNRSLPRRPSSSVSTTSRSGGAQSVRGGAAWESSSAFSSPAPSSMRTHSAGGFRLNPDFAFRDATARQDGVTGYHTPRAATTEVEVVTSDLYSSAVETASSCLSGSVLSMDQRPPSWRLMNAAGPQDRPPSRLVSKRPPQQHADVPKPDRRDQFASPVSSVTEPKSCRHHIQAEVSDCVENSPCSTITADVSPSNTPSRSFSLGRDKKKPPDRGYGLWALKQQHQRPQSADSVVTGRSDDLKQRPSTSPSQPKANSCKPNQIPPPSSHGHTKVRFGCSIPTANKNCGKRYEIAAAQGCSEQELHQVLRSDESCSETDHSVSTKPEILPMQLSTSGANTCEDQTSSSTNGANEATAAGDDSHVLIKHSTDPYADFKTSMMHMINEEGLIDKEWELEELFLYYMDLNPVVHHDILRRVISDIKKDLAAEKAKAAH</sequence>
<reference evidence="11" key="3">
    <citation type="journal article" date="2020" name="Curr. Biol.">
        <title>Chromatin organization in early land plants reveals an ancestral association between H3K27me3, transposons, and constitutive heterochromatin.</title>
        <authorList>
            <person name="Montgomery S.A."/>
            <person name="Tanizawa Y."/>
            <person name="Galik B."/>
            <person name="Wang N."/>
            <person name="Ito T."/>
            <person name="Mochizuki T."/>
            <person name="Akimcheva S."/>
            <person name="Bowman J.L."/>
            <person name="Cognat V."/>
            <person name="Marechal-Drouard L."/>
            <person name="Ekker H."/>
            <person name="Hong S.F."/>
            <person name="Kohchi T."/>
            <person name="Lin S.S."/>
            <person name="Liu L.D."/>
            <person name="Nakamura Y."/>
            <person name="Valeeva L.R."/>
            <person name="Shakirov E.V."/>
            <person name="Shippen D.E."/>
            <person name="Wei W.L."/>
            <person name="Yagura M."/>
            <person name="Yamaoka S."/>
            <person name="Yamato K.T."/>
            <person name="Liu C."/>
            <person name="Berger F."/>
        </authorList>
    </citation>
    <scope>NUCLEOTIDE SEQUENCE [LARGE SCALE GENOMIC DNA]</scope>
    <source>
        <strain evidence="11">Tak-1</strain>
    </source>
</reference>
<dbReference type="EMBL" id="AP019866">
    <property type="protein sequence ID" value="BBM99518.1"/>
    <property type="molecule type" value="Genomic_DNA"/>
</dbReference>
<evidence type="ECO:0000256" key="5">
    <source>
        <dbReference type="ARBA" id="ARBA00023242"/>
    </source>
</evidence>
<evidence type="ECO:0000256" key="1">
    <source>
        <dbReference type="ARBA" id="ARBA00004123"/>
    </source>
</evidence>
<feature type="region of interest" description="Disordered" evidence="6">
    <location>
        <begin position="168"/>
        <end position="206"/>
    </location>
</feature>